<gene>
    <name evidence="2" type="ORF">B0T26DRAFT_750831</name>
</gene>
<keyword evidence="1" id="KW-0732">Signal</keyword>
<feature type="signal peptide" evidence="1">
    <location>
        <begin position="1"/>
        <end position="17"/>
    </location>
</feature>
<evidence type="ECO:0000313" key="3">
    <source>
        <dbReference type="Proteomes" id="UP001172101"/>
    </source>
</evidence>
<dbReference type="GeneID" id="85328552"/>
<evidence type="ECO:0000256" key="1">
    <source>
        <dbReference type="SAM" id="SignalP"/>
    </source>
</evidence>
<keyword evidence="3" id="KW-1185">Reference proteome</keyword>
<dbReference type="RefSeq" id="XP_060299490.1">
    <property type="nucleotide sequence ID" value="XM_060445282.1"/>
</dbReference>
<reference evidence="2" key="1">
    <citation type="submission" date="2023-06" db="EMBL/GenBank/DDBJ databases">
        <title>Genome-scale phylogeny and comparative genomics of the fungal order Sordariales.</title>
        <authorList>
            <consortium name="Lawrence Berkeley National Laboratory"/>
            <person name="Hensen N."/>
            <person name="Bonometti L."/>
            <person name="Westerberg I."/>
            <person name="Brannstrom I.O."/>
            <person name="Guillou S."/>
            <person name="Cros-Aarteil S."/>
            <person name="Calhoun S."/>
            <person name="Haridas S."/>
            <person name="Kuo A."/>
            <person name="Mondo S."/>
            <person name="Pangilinan J."/>
            <person name="Riley R."/>
            <person name="LaButti K."/>
            <person name="Andreopoulos B."/>
            <person name="Lipzen A."/>
            <person name="Chen C."/>
            <person name="Yanf M."/>
            <person name="Daum C."/>
            <person name="Ng V."/>
            <person name="Clum A."/>
            <person name="Steindorff A."/>
            <person name="Ohm R."/>
            <person name="Martin F."/>
            <person name="Silar P."/>
            <person name="Natvig D."/>
            <person name="Lalanne C."/>
            <person name="Gautier V."/>
            <person name="Ament-velasquez S.L."/>
            <person name="Kruys A."/>
            <person name="Hutchinson M.I."/>
            <person name="Powell A.J."/>
            <person name="Barry K."/>
            <person name="Miller A.N."/>
            <person name="Grigoriev I.V."/>
            <person name="Debuchy R."/>
            <person name="Gladieux P."/>
            <person name="Thoren M.H."/>
            <person name="Johannesson H."/>
        </authorList>
    </citation>
    <scope>NUCLEOTIDE SEQUENCE</scope>
    <source>
        <strain evidence="2">SMH2392-1A</strain>
    </source>
</reference>
<comment type="caution">
    <text evidence="2">The sequence shown here is derived from an EMBL/GenBank/DDBJ whole genome shotgun (WGS) entry which is preliminary data.</text>
</comment>
<accession>A0AA40AX09</accession>
<feature type="chain" id="PRO_5041230077" evidence="1">
    <location>
        <begin position="18"/>
        <end position="84"/>
    </location>
</feature>
<proteinExistence type="predicted"/>
<dbReference type="Proteomes" id="UP001172101">
    <property type="component" value="Unassembled WGS sequence"/>
</dbReference>
<sequence length="84" mass="8978">MMGANLVLALIIGSTFYDPPSSTTPRAPPTRRQPALPPRARLSFYHPATEAAAGIVADIPVKFGAAVVFNLLLYFLAGLRREPG</sequence>
<dbReference type="AlphaFoldDB" id="A0AA40AX09"/>
<evidence type="ECO:0000313" key="2">
    <source>
        <dbReference type="EMBL" id="KAK0723566.1"/>
    </source>
</evidence>
<name>A0AA40AX09_9PEZI</name>
<dbReference type="EMBL" id="JAUIRO010000003">
    <property type="protein sequence ID" value="KAK0723566.1"/>
    <property type="molecule type" value="Genomic_DNA"/>
</dbReference>
<protein>
    <submittedName>
        <fullName evidence="2">Uncharacterized protein</fullName>
    </submittedName>
</protein>
<organism evidence="2 3">
    <name type="scientific">Lasiosphaeria miniovina</name>
    <dbReference type="NCBI Taxonomy" id="1954250"/>
    <lineage>
        <taxon>Eukaryota</taxon>
        <taxon>Fungi</taxon>
        <taxon>Dikarya</taxon>
        <taxon>Ascomycota</taxon>
        <taxon>Pezizomycotina</taxon>
        <taxon>Sordariomycetes</taxon>
        <taxon>Sordariomycetidae</taxon>
        <taxon>Sordariales</taxon>
        <taxon>Lasiosphaeriaceae</taxon>
        <taxon>Lasiosphaeria</taxon>
    </lineage>
</organism>